<dbReference type="Proteomes" id="UP001628156">
    <property type="component" value="Unassembled WGS sequence"/>
</dbReference>
<accession>A0ABQ0DXN2</accession>
<comment type="caution">
    <text evidence="1">The sequence shown here is derived from an EMBL/GenBank/DDBJ whole genome shotgun (WGS) entry which is preliminary data.</text>
</comment>
<dbReference type="EMBL" id="BAAFRS010000346">
    <property type="protein sequence ID" value="GAB1227609.1"/>
    <property type="molecule type" value="Genomic_DNA"/>
</dbReference>
<evidence type="ECO:0000313" key="2">
    <source>
        <dbReference type="Proteomes" id="UP001628156"/>
    </source>
</evidence>
<sequence length="128" mass="15223">MEIKVNTLLTNDIKEFQKHPNEEIKWRLIKRISQQRNRNVFLNIAVGPLHKQKELEKQRLVEEIRHRLSNPAVKGCAIINSECQKTKKNEQDLYEMLCELEERIDKIRVSSKQKATVMERNKVESDNK</sequence>
<keyword evidence="2" id="KW-1185">Reference proteome</keyword>
<gene>
    <name evidence="1" type="ORF">ENUP19_0346G0036</name>
</gene>
<proteinExistence type="predicted"/>
<organism evidence="1 2">
    <name type="scientific">Entamoeba nuttalli</name>
    <dbReference type="NCBI Taxonomy" id="412467"/>
    <lineage>
        <taxon>Eukaryota</taxon>
        <taxon>Amoebozoa</taxon>
        <taxon>Evosea</taxon>
        <taxon>Archamoebae</taxon>
        <taxon>Mastigamoebida</taxon>
        <taxon>Entamoebidae</taxon>
        <taxon>Entamoeba</taxon>
    </lineage>
</organism>
<protein>
    <submittedName>
        <fullName evidence="1">Uncharacterized protein</fullName>
    </submittedName>
</protein>
<reference evidence="1 2" key="1">
    <citation type="journal article" date="2019" name="PLoS Negl. Trop. Dis.">
        <title>Whole genome sequencing of Entamoeba nuttalli reveals mammalian host-related molecular signatures and a novel octapeptide-repeat surface protein.</title>
        <authorList>
            <person name="Tanaka M."/>
            <person name="Makiuchi T."/>
            <person name="Komiyama T."/>
            <person name="Shiina T."/>
            <person name="Osaki K."/>
            <person name="Tachibana H."/>
        </authorList>
    </citation>
    <scope>NUCLEOTIDE SEQUENCE [LARGE SCALE GENOMIC DNA]</scope>
    <source>
        <strain evidence="1 2">P19-061405</strain>
    </source>
</reference>
<evidence type="ECO:0000313" key="1">
    <source>
        <dbReference type="EMBL" id="GAB1227609.1"/>
    </source>
</evidence>
<name>A0ABQ0DXN2_9EUKA</name>